<proteinExistence type="predicted"/>
<dbReference type="InterPro" id="IPR012677">
    <property type="entry name" value="Nucleotide-bd_a/b_plait_sf"/>
</dbReference>
<feature type="region of interest" description="Disordered" evidence="1">
    <location>
        <begin position="256"/>
        <end position="309"/>
    </location>
</feature>
<organism evidence="2 3">
    <name type="scientific">Ditylenchus destructor</name>
    <dbReference type="NCBI Taxonomy" id="166010"/>
    <lineage>
        <taxon>Eukaryota</taxon>
        <taxon>Metazoa</taxon>
        <taxon>Ecdysozoa</taxon>
        <taxon>Nematoda</taxon>
        <taxon>Chromadorea</taxon>
        <taxon>Rhabditida</taxon>
        <taxon>Tylenchina</taxon>
        <taxon>Tylenchomorpha</taxon>
        <taxon>Sphaerularioidea</taxon>
        <taxon>Anguinidae</taxon>
        <taxon>Anguininae</taxon>
        <taxon>Ditylenchus</taxon>
    </lineage>
</organism>
<feature type="compositionally biased region" description="Polar residues" evidence="1">
    <location>
        <begin position="256"/>
        <end position="270"/>
    </location>
</feature>
<dbReference type="EMBL" id="JAKKPZ010001101">
    <property type="protein sequence ID" value="KAI1690708.1"/>
    <property type="molecule type" value="Genomic_DNA"/>
</dbReference>
<dbReference type="InterPro" id="IPR035979">
    <property type="entry name" value="RBD_domain_sf"/>
</dbReference>
<dbReference type="PANTHER" id="PTHR48035:SF2">
    <property type="entry name" value="RNA-BINDING REGION RNP-1 DOMAIN-CONTAINING PROTEIN"/>
    <property type="match status" value="1"/>
</dbReference>
<keyword evidence="3" id="KW-1185">Reference proteome</keyword>
<dbReference type="PANTHER" id="PTHR48035">
    <property type="entry name" value="HETEROGENEOUS NUCLEAR RIBONUCLEOPROTEIN 1"/>
    <property type="match status" value="1"/>
</dbReference>
<dbReference type="Proteomes" id="UP001201812">
    <property type="component" value="Unassembled WGS sequence"/>
</dbReference>
<dbReference type="SUPFAM" id="SSF54928">
    <property type="entry name" value="RNA-binding domain, RBD"/>
    <property type="match status" value="1"/>
</dbReference>
<accession>A0AAD4MEI3</accession>
<name>A0AAD4MEI3_9BILA</name>
<dbReference type="Gene3D" id="3.30.70.330">
    <property type="match status" value="1"/>
</dbReference>
<dbReference type="GO" id="GO:0003676">
    <property type="term" value="F:nucleic acid binding"/>
    <property type="evidence" value="ECO:0007669"/>
    <property type="project" value="InterPro"/>
</dbReference>
<feature type="compositionally biased region" description="Polar residues" evidence="1">
    <location>
        <begin position="277"/>
        <end position="303"/>
    </location>
</feature>
<dbReference type="InterPro" id="IPR053260">
    <property type="entry name" value="hnRNP"/>
</dbReference>
<evidence type="ECO:0000313" key="2">
    <source>
        <dbReference type="EMBL" id="KAI1690708.1"/>
    </source>
</evidence>
<dbReference type="AlphaFoldDB" id="A0AAD4MEI3"/>
<gene>
    <name evidence="2" type="ORF">DdX_22328</name>
</gene>
<evidence type="ECO:0000256" key="1">
    <source>
        <dbReference type="SAM" id="MobiDB-lite"/>
    </source>
</evidence>
<comment type="caution">
    <text evidence="2">The sequence shown here is derived from an EMBL/GenBank/DDBJ whole genome shotgun (WGS) entry which is preliminary data.</text>
</comment>
<evidence type="ECO:0000313" key="3">
    <source>
        <dbReference type="Proteomes" id="UP001201812"/>
    </source>
</evidence>
<sequence length="309" mass="34588">MGNVFTRRLREFEVMVSLTPNLSRYLRSIQEPSNDTLTSSAAESRIQIPTNRIYVSGPCLHPEHVVPKVCQKQKLTVYFRQFGRISNVNVNAYEKSTVTFDSCDSVAKCIQQRTHKIGGHDFVIWETTPTEPMRKKLVANQEENWSSENVPPGLTNRIIVTGPCLHPEKTDPKAAQRETFRVYFSRFGNVTVGYSHLPYSPQEMDARISFDNCEAAAKCIQQRTHTIRGQDFIVREEAPTKCMKDKIKAIMRQNMPGTSSENASAANVQSDPAAESNLGNQSPQLRASSFSPVQGESSSTAPGSLSKEW</sequence>
<reference evidence="2" key="1">
    <citation type="submission" date="2022-01" db="EMBL/GenBank/DDBJ databases">
        <title>Genome Sequence Resource for Two Populations of Ditylenchus destructor, the Migratory Endoparasitic Phytonematode.</title>
        <authorList>
            <person name="Zhang H."/>
            <person name="Lin R."/>
            <person name="Xie B."/>
        </authorList>
    </citation>
    <scope>NUCLEOTIDE SEQUENCE</scope>
    <source>
        <strain evidence="2">BazhouSP</strain>
    </source>
</reference>
<protein>
    <submittedName>
        <fullName evidence="2">Uncharacterized protein</fullName>
    </submittedName>
</protein>